<evidence type="ECO:0000256" key="3">
    <source>
        <dbReference type="ARBA" id="ARBA00023002"/>
    </source>
</evidence>
<accession>A0ABR2UGC3</accession>
<dbReference type="EMBL" id="JARVKF010000437">
    <property type="protein sequence ID" value="KAK9413581.1"/>
    <property type="molecule type" value="Genomic_DNA"/>
</dbReference>
<comment type="caution">
    <text evidence="4">The sequence shown here is derived from an EMBL/GenBank/DDBJ whole genome shotgun (WGS) entry which is preliminary data.</text>
</comment>
<dbReference type="Gene3D" id="3.20.20.70">
    <property type="entry name" value="Aldolase class I"/>
    <property type="match status" value="1"/>
</dbReference>
<keyword evidence="1" id="KW-0285">Flavoprotein</keyword>
<proteinExistence type="predicted"/>
<dbReference type="Pfam" id="PF03060">
    <property type="entry name" value="NMO"/>
    <property type="match status" value="2"/>
</dbReference>
<dbReference type="Proteomes" id="UP001408356">
    <property type="component" value="Unassembled WGS sequence"/>
</dbReference>
<evidence type="ECO:0008006" key="6">
    <source>
        <dbReference type="Google" id="ProtNLM"/>
    </source>
</evidence>
<dbReference type="PANTHER" id="PTHR32332:SF34">
    <property type="entry name" value="2-NITROPROPANE DIOXYGENASE FAMILY, PUTATIVE-RELATED"/>
    <property type="match status" value="1"/>
</dbReference>
<keyword evidence="5" id="KW-1185">Reference proteome</keyword>
<organism evidence="4 5">
    <name type="scientific">Seiridium unicorne</name>
    <dbReference type="NCBI Taxonomy" id="138068"/>
    <lineage>
        <taxon>Eukaryota</taxon>
        <taxon>Fungi</taxon>
        <taxon>Dikarya</taxon>
        <taxon>Ascomycota</taxon>
        <taxon>Pezizomycotina</taxon>
        <taxon>Sordariomycetes</taxon>
        <taxon>Xylariomycetidae</taxon>
        <taxon>Amphisphaeriales</taxon>
        <taxon>Sporocadaceae</taxon>
        <taxon>Seiridium</taxon>
    </lineage>
</organism>
<evidence type="ECO:0000313" key="5">
    <source>
        <dbReference type="Proteomes" id="UP001408356"/>
    </source>
</evidence>
<reference evidence="4 5" key="1">
    <citation type="journal article" date="2024" name="J. Plant Pathol.">
        <title>Sequence and assembly of the genome of Seiridium unicorne, isolate CBS 538.82, causal agent of cypress canker disease.</title>
        <authorList>
            <person name="Scali E."/>
            <person name="Rocca G.D."/>
            <person name="Danti R."/>
            <person name="Garbelotto M."/>
            <person name="Barberini S."/>
            <person name="Baroncelli R."/>
            <person name="Emiliani G."/>
        </authorList>
    </citation>
    <scope>NUCLEOTIDE SEQUENCE [LARGE SCALE GENOMIC DNA]</scope>
    <source>
        <strain evidence="4 5">BM-138-508</strain>
    </source>
</reference>
<sequence length="343" mass="36330">MTFRDQLTWATLPLIVSAPMGGFAGPELAAAVSSAGGLGMIGAMLDPTVVGEQLEQAATLLAATQSSGNLPIGVGLLLFALAERRSEMIQVLAKHKPAVIWLFAETQLSDYSVWTKEIRESLPDSQVWIQTGSVTGALEIARSAKPDVLVMQGTDAGGHGWEKGASIISLVPETRDALEREGLNIAVAASGGIADGRGAAAALTLGAEAVVLGTRFLASEEIMVHPMYKHQILNARDGGQETVRAKVFDELRGPNIWPQAYDGRALLSKSFEEHVAGVDLDHIRSCYATAVMGDDKGWGDSRRAAVWSGTGVGLVNSVLPASEIVRQVRDGVRTVLRDAHSRC</sequence>
<dbReference type="InterPro" id="IPR013785">
    <property type="entry name" value="Aldolase_TIM"/>
</dbReference>
<evidence type="ECO:0000256" key="2">
    <source>
        <dbReference type="ARBA" id="ARBA00022643"/>
    </source>
</evidence>
<evidence type="ECO:0000313" key="4">
    <source>
        <dbReference type="EMBL" id="KAK9413581.1"/>
    </source>
</evidence>
<dbReference type="InterPro" id="IPR004136">
    <property type="entry name" value="NMO"/>
</dbReference>
<evidence type="ECO:0000256" key="1">
    <source>
        <dbReference type="ARBA" id="ARBA00022630"/>
    </source>
</evidence>
<dbReference type="CDD" id="cd04730">
    <property type="entry name" value="NPD_like"/>
    <property type="match status" value="1"/>
</dbReference>
<gene>
    <name evidence="4" type="ORF">SUNI508_11790</name>
</gene>
<keyword evidence="3" id="KW-0560">Oxidoreductase</keyword>
<name>A0ABR2UGC3_9PEZI</name>
<dbReference type="SUPFAM" id="SSF51412">
    <property type="entry name" value="Inosine monophosphate dehydrogenase (IMPDH)"/>
    <property type="match status" value="1"/>
</dbReference>
<protein>
    <recommendedName>
        <fullName evidence="6">Nitronate monooxygenase</fullName>
    </recommendedName>
</protein>
<keyword evidence="2" id="KW-0288">FMN</keyword>
<dbReference type="PANTHER" id="PTHR32332">
    <property type="entry name" value="2-NITROPROPANE DIOXYGENASE"/>
    <property type="match status" value="1"/>
</dbReference>